<feature type="compositionally biased region" description="Acidic residues" evidence="2">
    <location>
        <begin position="253"/>
        <end position="279"/>
    </location>
</feature>
<dbReference type="InterPro" id="IPR002110">
    <property type="entry name" value="Ankyrin_rpt"/>
</dbReference>
<evidence type="ECO:0000256" key="1">
    <source>
        <dbReference type="PROSITE-ProRule" id="PRU00023"/>
    </source>
</evidence>
<reference evidence="4" key="2">
    <citation type="submission" date="2023-02" db="EMBL/GenBank/DDBJ databases">
        <authorList>
            <consortium name="DOE Joint Genome Institute"/>
            <person name="Mondo S.J."/>
            <person name="Chang Y."/>
            <person name="Wang Y."/>
            <person name="Ahrendt S."/>
            <person name="Andreopoulos W."/>
            <person name="Barry K."/>
            <person name="Beard J."/>
            <person name="Benny G.L."/>
            <person name="Blankenship S."/>
            <person name="Bonito G."/>
            <person name="Cuomo C."/>
            <person name="Desiro A."/>
            <person name="Gervers K.A."/>
            <person name="Hundley H."/>
            <person name="Kuo A."/>
            <person name="LaButti K."/>
            <person name="Lang B.F."/>
            <person name="Lipzen A."/>
            <person name="O'Donnell K."/>
            <person name="Pangilinan J."/>
            <person name="Reynolds N."/>
            <person name="Sandor L."/>
            <person name="Smith M.W."/>
            <person name="Tsang A."/>
            <person name="Grigoriev I.V."/>
            <person name="Stajich J.E."/>
            <person name="Spatafora J.W."/>
        </authorList>
    </citation>
    <scope>NUCLEOTIDE SEQUENCE</scope>
    <source>
        <strain evidence="4">RSA 2281</strain>
    </source>
</reference>
<proteinExistence type="predicted"/>
<dbReference type="Pfam" id="PF01843">
    <property type="entry name" value="DIL"/>
    <property type="match status" value="1"/>
</dbReference>
<dbReference type="InterPro" id="IPR036770">
    <property type="entry name" value="Ankyrin_rpt-contain_sf"/>
</dbReference>
<feature type="repeat" description="ANK" evidence="1">
    <location>
        <begin position="108"/>
        <end position="140"/>
    </location>
</feature>
<sequence length="762" mass="86399">MLFMVSNAATTRRPKVTVVPTPHNEKEEEELDDTRKKIMQRLSRAVCIDDAQTIKSVLQEQNENTWVDINHPDELGITLLIHAACFNSLQVIRPLLEAGAKIDKPDKKGWTALLWAINNHHIDMVKLLLDCGASCDIKTSKGYTIHRWVDPKDETMFKILPSPPMTMTTTTSPTSSQKIKKASLQRKQESSSPSLPSSKKKKRRASTIPKLDQVDLIYFQADMFGYAGMTPSSTTKNTRRSSTISHTSIASKEDEEEIEPDKDNEEETEESSSEDEDLEGWEGCIRSIYQFDWNKCLPDQMFVFCQDDMSHILDIAIHDVKLPLPPSSSDDILFCTANIIFLCCRFAHYHSKRDLLQAFLTLAINKMAKAIKANPRNIDSLSYWIANTHRLFQYLRRDQGLVDTTRDEQQRISHLLSEAFSLLVSFTQKRLDKLIEPALLEYEEIAQEQPIDFVEDMTSWQRFFRRSSTSSVTSLTSNNNNTPSSSRPNSFLLSTPAATPSATIPTPSSSSPSSMTPPSTLTSIITSITQTMEGYDIHYKIKEQLIMQCLQYIASQGFQRLLANKKYLCRSRAIHVRMNVSSMEEWIRHTLGHSVYTCFQPLAQLLQLLQCVSQLHDLLLFQDTTAGFDLLEPAHIRRCVLHYRYEINEPQLPEGVFTFVQQSPTTTTTTTTSLLSPRNSICSNHTTPSSHSHSNNNSRNPSLDMSSSTRISTDEDMSTADWLVACNHSSMGELIVPTEPLKRDHGCVPSIPEVWMFKLDKK</sequence>
<dbReference type="PANTHER" id="PTHR16027">
    <property type="entry name" value="DILUTE DOMAIN-CONTAINING PROTEIN YPR089W"/>
    <property type="match status" value="1"/>
</dbReference>
<dbReference type="InterPro" id="IPR002710">
    <property type="entry name" value="Dilute_dom"/>
</dbReference>
<dbReference type="PROSITE" id="PS50088">
    <property type="entry name" value="ANK_REPEAT"/>
    <property type="match status" value="2"/>
</dbReference>
<dbReference type="SMART" id="SM01132">
    <property type="entry name" value="DIL"/>
    <property type="match status" value="1"/>
</dbReference>
<dbReference type="Gene3D" id="1.25.40.20">
    <property type="entry name" value="Ankyrin repeat-containing domain"/>
    <property type="match status" value="1"/>
</dbReference>
<dbReference type="InterPro" id="IPR052072">
    <property type="entry name" value="Vascular_dev_regulator"/>
</dbReference>
<dbReference type="EMBL" id="JAIXMP010000023">
    <property type="protein sequence ID" value="KAI9255184.1"/>
    <property type="molecule type" value="Genomic_DNA"/>
</dbReference>
<feature type="compositionally biased region" description="Low complexity" evidence="2">
    <location>
        <begin position="683"/>
        <end position="702"/>
    </location>
</feature>
<organism evidence="4 5">
    <name type="scientific">Phascolomyces articulosus</name>
    <dbReference type="NCBI Taxonomy" id="60185"/>
    <lineage>
        <taxon>Eukaryota</taxon>
        <taxon>Fungi</taxon>
        <taxon>Fungi incertae sedis</taxon>
        <taxon>Mucoromycota</taxon>
        <taxon>Mucoromycotina</taxon>
        <taxon>Mucoromycetes</taxon>
        <taxon>Mucorales</taxon>
        <taxon>Lichtheimiaceae</taxon>
        <taxon>Phascolomyces</taxon>
    </lineage>
</organism>
<feature type="region of interest" description="Disordered" evidence="2">
    <location>
        <begin position="159"/>
        <end position="207"/>
    </location>
</feature>
<dbReference type="SMART" id="SM00248">
    <property type="entry name" value="ANK"/>
    <property type="match status" value="2"/>
</dbReference>
<evidence type="ECO:0000313" key="5">
    <source>
        <dbReference type="Proteomes" id="UP001209540"/>
    </source>
</evidence>
<evidence type="ECO:0000256" key="2">
    <source>
        <dbReference type="SAM" id="MobiDB-lite"/>
    </source>
</evidence>
<evidence type="ECO:0000259" key="3">
    <source>
        <dbReference type="PROSITE" id="PS51126"/>
    </source>
</evidence>
<feature type="region of interest" description="Disordered" evidence="2">
    <location>
        <begin position="668"/>
        <end position="711"/>
    </location>
</feature>
<feature type="compositionally biased region" description="Low complexity" evidence="2">
    <location>
        <begin position="165"/>
        <end position="176"/>
    </location>
</feature>
<feature type="region of interest" description="Disordered" evidence="2">
    <location>
        <begin position="471"/>
        <end position="518"/>
    </location>
</feature>
<keyword evidence="1" id="KW-0040">ANK repeat</keyword>
<dbReference type="AlphaFoldDB" id="A0AAD5PD08"/>
<comment type="caution">
    <text evidence="4">The sequence shown here is derived from an EMBL/GenBank/DDBJ whole genome shotgun (WGS) entry which is preliminary data.</text>
</comment>
<dbReference type="PROSITE" id="PS50297">
    <property type="entry name" value="ANK_REP_REGION"/>
    <property type="match status" value="1"/>
</dbReference>
<dbReference type="GO" id="GO:0051020">
    <property type="term" value="F:GTPase binding"/>
    <property type="evidence" value="ECO:0007669"/>
    <property type="project" value="TreeGrafter"/>
</dbReference>
<feature type="domain" description="Dilute" evidence="3">
    <location>
        <begin position="361"/>
        <end position="666"/>
    </location>
</feature>
<reference evidence="4" key="1">
    <citation type="journal article" date="2022" name="IScience">
        <title>Evolution of zygomycete secretomes and the origins of terrestrial fungal ecologies.</title>
        <authorList>
            <person name="Chang Y."/>
            <person name="Wang Y."/>
            <person name="Mondo S."/>
            <person name="Ahrendt S."/>
            <person name="Andreopoulos W."/>
            <person name="Barry K."/>
            <person name="Beard J."/>
            <person name="Benny G.L."/>
            <person name="Blankenship S."/>
            <person name="Bonito G."/>
            <person name="Cuomo C."/>
            <person name="Desiro A."/>
            <person name="Gervers K.A."/>
            <person name="Hundley H."/>
            <person name="Kuo A."/>
            <person name="LaButti K."/>
            <person name="Lang B.F."/>
            <person name="Lipzen A."/>
            <person name="O'Donnell K."/>
            <person name="Pangilinan J."/>
            <person name="Reynolds N."/>
            <person name="Sandor L."/>
            <person name="Smith M.E."/>
            <person name="Tsang A."/>
            <person name="Grigoriev I.V."/>
            <person name="Stajich J.E."/>
            <person name="Spatafora J.W."/>
        </authorList>
    </citation>
    <scope>NUCLEOTIDE SEQUENCE</scope>
    <source>
        <strain evidence="4">RSA 2281</strain>
    </source>
</reference>
<feature type="region of interest" description="Disordered" evidence="2">
    <location>
        <begin position="229"/>
        <end position="279"/>
    </location>
</feature>
<feature type="compositionally biased region" description="Low complexity" evidence="2">
    <location>
        <begin position="230"/>
        <end position="250"/>
    </location>
</feature>
<feature type="compositionally biased region" description="Polar residues" evidence="2">
    <location>
        <begin position="673"/>
        <end position="682"/>
    </location>
</feature>
<dbReference type="PANTHER" id="PTHR16027:SF6">
    <property type="entry name" value="DILUTE DOMAIN-CONTAINING PROTEIN"/>
    <property type="match status" value="1"/>
</dbReference>
<dbReference type="Proteomes" id="UP001209540">
    <property type="component" value="Unassembled WGS sequence"/>
</dbReference>
<feature type="repeat" description="ANK" evidence="1">
    <location>
        <begin position="75"/>
        <end position="107"/>
    </location>
</feature>
<dbReference type="SUPFAM" id="SSF48403">
    <property type="entry name" value="Ankyrin repeat"/>
    <property type="match status" value="1"/>
</dbReference>
<dbReference type="PROSITE" id="PS51126">
    <property type="entry name" value="DILUTE"/>
    <property type="match status" value="1"/>
</dbReference>
<name>A0AAD5PD08_9FUNG</name>
<dbReference type="Pfam" id="PF12796">
    <property type="entry name" value="Ank_2"/>
    <property type="match status" value="1"/>
</dbReference>
<evidence type="ECO:0000313" key="4">
    <source>
        <dbReference type="EMBL" id="KAI9255184.1"/>
    </source>
</evidence>
<gene>
    <name evidence="4" type="ORF">BDA99DRAFT_518113</name>
</gene>
<protein>
    <recommendedName>
        <fullName evidence="3">Dilute domain-containing protein</fullName>
    </recommendedName>
</protein>
<accession>A0AAD5PD08</accession>
<keyword evidence="5" id="KW-1185">Reference proteome</keyword>